<proteinExistence type="predicted"/>
<evidence type="ECO:0000313" key="2">
    <source>
        <dbReference type="EMBL" id="GAX78568.1"/>
    </source>
</evidence>
<comment type="caution">
    <text evidence="2">The sequence shown here is derived from an EMBL/GenBank/DDBJ whole genome shotgun (WGS) entry which is preliminary data.</text>
</comment>
<dbReference type="EMBL" id="BEGY01000033">
    <property type="protein sequence ID" value="GAX78568.1"/>
    <property type="molecule type" value="Genomic_DNA"/>
</dbReference>
<feature type="transmembrane region" description="Helical" evidence="1">
    <location>
        <begin position="105"/>
        <end position="125"/>
    </location>
</feature>
<accession>A0A250X669</accession>
<evidence type="ECO:0000256" key="1">
    <source>
        <dbReference type="SAM" id="Phobius"/>
    </source>
</evidence>
<name>A0A250X669_9CHLO</name>
<dbReference type="AlphaFoldDB" id="A0A250X669"/>
<keyword evidence="3" id="KW-1185">Reference proteome</keyword>
<sequence length="169" mass="18049">MSLSFSSQVNSCRLLRENKILRSFRASTSRESRLVGTKAYVETSVVFAVTQQAVAYAVVLGAETAYTRSQLTEMNKGRPEILPAAAGAGSTIASSIMVATGAGPIITAGLITGLLSATAMMGYNIKRTIDTTDEDIAPDWPGPKAWPATMTLISFFAFNVFFQGLRAEL</sequence>
<keyword evidence="1" id="KW-0472">Membrane</keyword>
<reference evidence="2 3" key="1">
    <citation type="submission" date="2017-08" db="EMBL/GenBank/DDBJ databases">
        <title>Acidophilic green algal genome provides insights into adaptation to an acidic environment.</title>
        <authorList>
            <person name="Hirooka S."/>
            <person name="Hirose Y."/>
            <person name="Kanesaki Y."/>
            <person name="Higuchi S."/>
            <person name="Fujiwara T."/>
            <person name="Onuma R."/>
            <person name="Era A."/>
            <person name="Ohbayashi R."/>
            <person name="Uzuka A."/>
            <person name="Nozaki H."/>
            <person name="Yoshikawa H."/>
            <person name="Miyagishima S.Y."/>
        </authorList>
    </citation>
    <scope>NUCLEOTIDE SEQUENCE [LARGE SCALE GENOMIC DNA]</scope>
    <source>
        <strain evidence="2 3">NIES-2499</strain>
    </source>
</reference>
<protein>
    <submittedName>
        <fullName evidence="2">Uncharacterized protein</fullName>
    </submittedName>
</protein>
<keyword evidence="1" id="KW-1133">Transmembrane helix</keyword>
<dbReference type="Proteomes" id="UP000232323">
    <property type="component" value="Unassembled WGS sequence"/>
</dbReference>
<organism evidence="2 3">
    <name type="scientific">Chlamydomonas eustigma</name>
    <dbReference type="NCBI Taxonomy" id="1157962"/>
    <lineage>
        <taxon>Eukaryota</taxon>
        <taxon>Viridiplantae</taxon>
        <taxon>Chlorophyta</taxon>
        <taxon>core chlorophytes</taxon>
        <taxon>Chlorophyceae</taxon>
        <taxon>CS clade</taxon>
        <taxon>Chlamydomonadales</taxon>
        <taxon>Chlamydomonadaceae</taxon>
        <taxon>Chlamydomonas</taxon>
    </lineage>
</organism>
<keyword evidence="1" id="KW-0812">Transmembrane</keyword>
<gene>
    <name evidence="2" type="ORF">CEUSTIGMA_g6008.t1</name>
</gene>
<evidence type="ECO:0000313" key="3">
    <source>
        <dbReference type="Proteomes" id="UP000232323"/>
    </source>
</evidence>
<dbReference type="OrthoDB" id="514860at2759"/>